<reference evidence="5 6" key="1">
    <citation type="submission" date="2017-02" db="EMBL/GenBank/DDBJ databases">
        <authorList>
            <person name="Varghese N."/>
            <person name="Submissions S."/>
        </authorList>
    </citation>
    <scope>NUCLEOTIDE SEQUENCE [LARGE SCALE GENOMIC DNA]</scope>
    <source>
        <strain evidence="5 6">VKM Ac-1787</strain>
    </source>
</reference>
<evidence type="ECO:0000256" key="4">
    <source>
        <dbReference type="PROSITE-ProRule" id="PRU00742"/>
    </source>
</evidence>
<organism evidence="5 6">
    <name type="scientific">Plantibacter cousiniae</name>
    <name type="common">nom. nud.</name>
    <dbReference type="NCBI Taxonomy" id="199709"/>
    <lineage>
        <taxon>Bacteria</taxon>
        <taxon>Bacillati</taxon>
        <taxon>Actinomycetota</taxon>
        <taxon>Actinomycetes</taxon>
        <taxon>Micrococcales</taxon>
        <taxon>Microbacteriaceae</taxon>
        <taxon>Plantibacter</taxon>
    </lineage>
</organism>
<keyword evidence="6" id="KW-1185">Reference proteome</keyword>
<dbReference type="SUPFAM" id="SSF52768">
    <property type="entry name" value="Arginase/deacetylase"/>
    <property type="match status" value="1"/>
</dbReference>
<dbReference type="CDD" id="cd09999">
    <property type="entry name" value="Arginase-like_1"/>
    <property type="match status" value="1"/>
</dbReference>
<evidence type="ECO:0000313" key="6">
    <source>
        <dbReference type="Proteomes" id="UP000190827"/>
    </source>
</evidence>
<keyword evidence="3" id="KW-0464">Manganese</keyword>
<keyword evidence="2" id="KW-0378">Hydrolase</keyword>
<name>A0ABY1LQJ0_9MICO</name>
<evidence type="ECO:0000256" key="3">
    <source>
        <dbReference type="ARBA" id="ARBA00023211"/>
    </source>
</evidence>
<accession>A0ABY1LQJ0</accession>
<protein>
    <submittedName>
        <fullName evidence="5">Arginase</fullName>
    </submittedName>
</protein>
<gene>
    <name evidence="5" type="ORF">SAMN06295973_3543</name>
</gene>
<dbReference type="InterPro" id="IPR023696">
    <property type="entry name" value="Ureohydrolase_dom_sf"/>
</dbReference>
<sequence length="286" mass="29265">MTKFVVVPQWQGSGSSRAMQLIDGAEAIRGDLPTAATTLVHVPTEAGEALDTDIRRASSLVTTAELQRQALVGIDEPVITIGGDCGVELASVGEALRRDPGIAVVWFDAHGDLNTPLSSPSGSFSGMVARALTGEGAAMLLPQAPLDPARLVLVGVRDLDDGELAHIEERGIPMVSSVMTSAAEVVAAVEATGADRVYLHVDVDVLDPAVIAGVSSAVPFGLELGTLLDCITALRARFGFAGAGVTGFSPGSPDAAADDLGTILRIIGAISREPKPDSTNPTGVTP</sequence>
<evidence type="ECO:0000313" key="5">
    <source>
        <dbReference type="EMBL" id="SKC73746.1"/>
    </source>
</evidence>
<dbReference type="Pfam" id="PF00491">
    <property type="entry name" value="Arginase"/>
    <property type="match status" value="1"/>
</dbReference>
<dbReference type="Gene3D" id="3.40.800.10">
    <property type="entry name" value="Ureohydrolase domain"/>
    <property type="match status" value="1"/>
</dbReference>
<keyword evidence="1" id="KW-0479">Metal-binding</keyword>
<dbReference type="RefSeq" id="WP_079707212.1">
    <property type="nucleotide sequence ID" value="NZ_FUZO01000003.1"/>
</dbReference>
<dbReference type="PROSITE" id="PS51409">
    <property type="entry name" value="ARGINASE_2"/>
    <property type="match status" value="1"/>
</dbReference>
<proteinExistence type="inferred from homology"/>
<dbReference type="Proteomes" id="UP000190827">
    <property type="component" value="Unassembled WGS sequence"/>
</dbReference>
<evidence type="ECO:0000256" key="2">
    <source>
        <dbReference type="ARBA" id="ARBA00022801"/>
    </source>
</evidence>
<dbReference type="PRINTS" id="PR00116">
    <property type="entry name" value="ARGINASE"/>
</dbReference>
<evidence type="ECO:0000256" key="1">
    <source>
        <dbReference type="ARBA" id="ARBA00022723"/>
    </source>
</evidence>
<dbReference type="EMBL" id="FUZO01000003">
    <property type="protein sequence ID" value="SKC73746.1"/>
    <property type="molecule type" value="Genomic_DNA"/>
</dbReference>
<dbReference type="InterPro" id="IPR006035">
    <property type="entry name" value="Ureohydrolase"/>
</dbReference>
<comment type="caution">
    <text evidence="5">The sequence shown here is derived from an EMBL/GenBank/DDBJ whole genome shotgun (WGS) entry which is preliminary data.</text>
</comment>
<dbReference type="PANTHER" id="PTHR43782:SF3">
    <property type="entry name" value="ARGINASE"/>
    <property type="match status" value="1"/>
</dbReference>
<dbReference type="PANTHER" id="PTHR43782">
    <property type="entry name" value="ARGINASE"/>
    <property type="match status" value="1"/>
</dbReference>
<comment type="similarity">
    <text evidence="4">Belongs to the arginase family.</text>
</comment>